<organism evidence="1">
    <name type="scientific">marine metagenome</name>
    <dbReference type="NCBI Taxonomy" id="408172"/>
    <lineage>
        <taxon>unclassified sequences</taxon>
        <taxon>metagenomes</taxon>
        <taxon>ecological metagenomes</taxon>
    </lineage>
</organism>
<name>A0A381RQJ1_9ZZZZ</name>
<proteinExistence type="predicted"/>
<dbReference type="AlphaFoldDB" id="A0A381RQJ1"/>
<evidence type="ECO:0000313" key="1">
    <source>
        <dbReference type="EMBL" id="SUZ93248.1"/>
    </source>
</evidence>
<dbReference type="EMBL" id="UINC01002131">
    <property type="protein sequence ID" value="SUZ93248.1"/>
    <property type="molecule type" value="Genomic_DNA"/>
</dbReference>
<protein>
    <recommendedName>
        <fullName evidence="2">DUF5723 domain-containing protein</fullName>
    </recommendedName>
</protein>
<sequence length="418" mass="46253">MLIGSLNYGQGIVNGFGLGHFNSSQGSMNAGQCLNRILPAFQTGVALSNPATWPNLKFTQLSLSYSAIKNSVPVLNEYSGLSSGHWIIPIKGRAAIGFSISPYSNQNIAITDTASTKMIAFGDTLSLQRGYRRSGGITVFKVGSGLSLNKKINLGAKLHFLFGSSRQSESLLMNGSASWMSGAIIQTSRMRYSGSFLQGYLSVNPIKSTSIMAAVKFSINPLDGLYRQYFLFYDSNDNGYHDSYHYDFPYPVDVSPLDEVRLNKIHSPIEYTVGVDQRISPGTNVMVELLSYKENGRIPEELQLGINDFVYSSNSASIGLIKFPDDLSVSWTDKFTFRSGINYRSQQLKFSDISITEMGYSLGIGFKFGAVGNQIDINYYAGLREYSQSYDSEIIHQFEAGISLADIWFVKRRQKRNG</sequence>
<gene>
    <name evidence="1" type="ORF">METZ01_LOCUS46102</name>
</gene>
<accession>A0A381RQJ1</accession>
<reference evidence="1" key="1">
    <citation type="submission" date="2018-05" db="EMBL/GenBank/DDBJ databases">
        <authorList>
            <person name="Lanie J.A."/>
            <person name="Ng W.-L."/>
            <person name="Kazmierczak K.M."/>
            <person name="Andrzejewski T.M."/>
            <person name="Davidsen T.M."/>
            <person name="Wayne K.J."/>
            <person name="Tettelin H."/>
            <person name="Glass J.I."/>
            <person name="Rusch D."/>
            <person name="Podicherti R."/>
            <person name="Tsui H.-C.T."/>
            <person name="Winkler M.E."/>
        </authorList>
    </citation>
    <scope>NUCLEOTIDE SEQUENCE</scope>
</reference>
<evidence type="ECO:0008006" key="2">
    <source>
        <dbReference type="Google" id="ProtNLM"/>
    </source>
</evidence>